<name>A0A409W8S2_9AGAR</name>
<sequence length="852" mass="94724">MDKTTSVIGAFEAGKLPSTQQIARFAQWVNEVGIGQLPSRSLSAVDVDVNMLSDNELSEQGQLLAKDFQGDNIVQQSLYHFSQSSIQTSSEVQDAKSAAQSDLTAIRNSFQHLLQALYTSFTSEGNALLSDLMKLLRLGLADAAGLIEEQAGRTKSTLRNVQEGVDKGDRDTLGLDKKAKEEKKRLVEEEPAEAVKQTWEAGMEGVKDAGVSAITAMQTAEHKGEEVTGRFGEAWNKSKFIRQITDRAQSDPQYRQALDQIFSILQKRLDTILEAAQDPNLSLSDFIQEKTPEQHLTKSIKLMRKFVERLAGGKSIEPLINQAKDCSARVANDPDLKKWFDEFFSFARKNLTEQGYARSEDSKAKRKELKGRWRSMIEKEENGPWRDSLERLKTEVSKFQDALESDADLNRVKEAHVQFGNDVEKGLVEVKEGVQDGLQSAVEQATWFWRDLFRVYVPRWMNKLKDVPIPRTEYKDSEIEFVLENLDISSFNINPSHVFIRNITDIDIQSGSPSLSSSTTHTKTSVGGLTHIRIQAMQLALKDVSFWYKDKTASALSPNEFTGLLSLRLPEKGVDVDLKVRLIPARAKSSVHVSGPGRKAHTDETREAKGHFNVIEKCSVSISDDVGVDVRESNHSVLVTLFKPLVAERLKQALERTLSEQVRGVVEWVDGVAWDVSKRQEVFEDMGMGAGSSLMGALWSEIGRLKRLGMEEIREGESVFGWRATGSGVIVEQMTAPDVEGEGEVKKSQFAMGVEPQILSGSKRGPIGTGSESLRDKADRLAETQGVDLGVAREGAQVGLKEVRDVVKDAKSQVEGAVGQGKKRLSEFRGSVEKKRKQEEVKAGWESKAFDF</sequence>
<feature type="region of interest" description="Disordered" evidence="1">
    <location>
        <begin position="817"/>
        <end position="837"/>
    </location>
</feature>
<feature type="domain" description="HAM1-like C-terminal" evidence="2">
    <location>
        <begin position="624"/>
        <end position="704"/>
    </location>
</feature>
<dbReference type="OrthoDB" id="19394at2759"/>
<gene>
    <name evidence="4" type="ORF">CVT24_003048</name>
</gene>
<evidence type="ECO:0000259" key="2">
    <source>
        <dbReference type="Pfam" id="PF14613"/>
    </source>
</evidence>
<dbReference type="Proteomes" id="UP000284842">
    <property type="component" value="Unassembled WGS sequence"/>
</dbReference>
<dbReference type="EMBL" id="NHTK01005717">
    <property type="protein sequence ID" value="PPQ74895.1"/>
    <property type="molecule type" value="Genomic_DNA"/>
</dbReference>
<evidence type="ECO:0000259" key="3">
    <source>
        <dbReference type="Pfam" id="PF19343"/>
    </source>
</evidence>
<comment type="caution">
    <text evidence="4">The sequence shown here is derived from an EMBL/GenBank/DDBJ whole genome shotgun (WGS) entry which is preliminary data.</text>
</comment>
<dbReference type="PANTHER" id="PTHR31138:SF1">
    <property type="entry name" value="PDZ DOMAIN-CONTAINING PROTEIN"/>
    <property type="match status" value="1"/>
</dbReference>
<feature type="compositionally biased region" description="Basic and acidic residues" evidence="1">
    <location>
        <begin position="824"/>
        <end position="837"/>
    </location>
</feature>
<feature type="domain" description="HAM1-like N-terminal" evidence="3">
    <location>
        <begin position="248"/>
        <end position="580"/>
    </location>
</feature>
<evidence type="ECO:0000256" key="1">
    <source>
        <dbReference type="SAM" id="MobiDB-lite"/>
    </source>
</evidence>
<protein>
    <submittedName>
        <fullName evidence="4">Uncharacterized protein</fullName>
    </submittedName>
</protein>
<dbReference type="STRING" id="181874.A0A409W8S2"/>
<evidence type="ECO:0000313" key="5">
    <source>
        <dbReference type="Proteomes" id="UP000284842"/>
    </source>
</evidence>
<reference evidence="4 5" key="1">
    <citation type="journal article" date="2018" name="Evol. Lett.">
        <title>Horizontal gene cluster transfer increased hallucinogenic mushroom diversity.</title>
        <authorList>
            <person name="Reynolds H.T."/>
            <person name="Vijayakumar V."/>
            <person name="Gluck-Thaler E."/>
            <person name="Korotkin H.B."/>
            <person name="Matheny P.B."/>
            <person name="Slot J.C."/>
        </authorList>
    </citation>
    <scope>NUCLEOTIDE SEQUENCE [LARGE SCALE GENOMIC DNA]</scope>
    <source>
        <strain evidence="4 5">2629</strain>
    </source>
</reference>
<feature type="domain" description="HAM1-like N-terminal" evidence="3">
    <location>
        <begin position="6"/>
        <end position="208"/>
    </location>
</feature>
<organism evidence="4 5">
    <name type="scientific">Panaeolus cyanescens</name>
    <dbReference type="NCBI Taxonomy" id="181874"/>
    <lineage>
        <taxon>Eukaryota</taxon>
        <taxon>Fungi</taxon>
        <taxon>Dikarya</taxon>
        <taxon>Basidiomycota</taxon>
        <taxon>Agaricomycotina</taxon>
        <taxon>Agaricomycetes</taxon>
        <taxon>Agaricomycetidae</taxon>
        <taxon>Agaricales</taxon>
        <taxon>Agaricineae</taxon>
        <taxon>Galeropsidaceae</taxon>
        <taxon>Panaeolus</taxon>
    </lineage>
</organism>
<dbReference type="AlphaFoldDB" id="A0A409W8S2"/>
<proteinExistence type="predicted"/>
<keyword evidence="5" id="KW-1185">Reference proteome</keyword>
<evidence type="ECO:0000313" key="4">
    <source>
        <dbReference type="EMBL" id="PPQ74895.1"/>
    </source>
</evidence>
<dbReference type="Pfam" id="PF19343">
    <property type="entry name" value="HAM1_N"/>
    <property type="match status" value="2"/>
</dbReference>
<dbReference type="InterPro" id="IPR027842">
    <property type="entry name" value="HAM1-like_C"/>
</dbReference>
<dbReference type="InParanoid" id="A0A409W8S2"/>
<dbReference type="InterPro" id="IPR045967">
    <property type="entry name" value="HAM1-like_N"/>
</dbReference>
<accession>A0A409W8S2</accession>
<dbReference type="Pfam" id="PF14613">
    <property type="entry name" value="HAM1_C"/>
    <property type="match status" value="1"/>
</dbReference>
<dbReference type="PANTHER" id="PTHR31138">
    <property type="entry name" value="CHROMOSOME 19, WHOLE GENOME SHOTGUN SEQUENCE"/>
    <property type="match status" value="1"/>
</dbReference>